<dbReference type="GO" id="GO:0016491">
    <property type="term" value="F:oxidoreductase activity"/>
    <property type="evidence" value="ECO:0007669"/>
    <property type="project" value="UniProtKB-KW"/>
</dbReference>
<evidence type="ECO:0000256" key="12">
    <source>
        <dbReference type="ARBA" id="ARBA00023004"/>
    </source>
</evidence>
<evidence type="ECO:0000256" key="1">
    <source>
        <dbReference type="ARBA" id="ARBA00001924"/>
    </source>
</evidence>
<evidence type="ECO:0000256" key="8">
    <source>
        <dbReference type="ARBA" id="ARBA00022714"/>
    </source>
</evidence>
<dbReference type="PROSITE" id="PS00197">
    <property type="entry name" value="2FE2S_FER_1"/>
    <property type="match status" value="2"/>
</dbReference>
<dbReference type="Proteomes" id="UP000789524">
    <property type="component" value="Unassembled WGS sequence"/>
</dbReference>
<comment type="cofactor">
    <cofactor evidence="1">
        <name>Mo-molybdopterin</name>
        <dbReference type="ChEBI" id="CHEBI:71302"/>
    </cofactor>
</comment>
<dbReference type="Gene3D" id="3.10.20.30">
    <property type="match status" value="2"/>
</dbReference>
<dbReference type="InterPro" id="IPR012675">
    <property type="entry name" value="Beta-grasp_dom_sf"/>
</dbReference>
<dbReference type="InterPro" id="IPR036884">
    <property type="entry name" value="2Fe-2S-bd_dom_sf"/>
</dbReference>
<evidence type="ECO:0000256" key="15">
    <source>
        <dbReference type="ARBA" id="ARBA00034078"/>
    </source>
</evidence>
<keyword evidence="13" id="KW-0411">Iron-sulfur</keyword>
<dbReference type="InterPro" id="IPR036318">
    <property type="entry name" value="FAD-bd_PCMH-like_sf"/>
</dbReference>
<dbReference type="FunFam" id="3.30.365.10:FF:000008">
    <property type="entry name" value="Aldehyde oxidase1"/>
    <property type="match status" value="2"/>
</dbReference>
<dbReference type="FunFam" id="3.30.390.50:FF:000003">
    <property type="entry name" value="Aldehyde oxidase1"/>
    <property type="match status" value="2"/>
</dbReference>
<keyword evidence="10" id="KW-0274">FAD</keyword>
<dbReference type="InterPro" id="IPR002346">
    <property type="entry name" value="Mopterin_DH_FAD-bd"/>
</dbReference>
<dbReference type="InterPro" id="IPR005107">
    <property type="entry name" value="CO_DH_flav_C"/>
</dbReference>
<keyword evidence="7" id="KW-0285">Flavoprotein</keyword>
<dbReference type="SUPFAM" id="SSF55447">
    <property type="entry name" value="CO dehydrogenase flavoprotein C-terminal domain-like"/>
    <property type="match status" value="2"/>
</dbReference>
<name>A0A8J2VWJ0_9NEOP</name>
<dbReference type="SMART" id="SM01092">
    <property type="entry name" value="CO_deh_flav_C"/>
    <property type="match status" value="2"/>
</dbReference>
<dbReference type="Pfam" id="PF01315">
    <property type="entry name" value="Ald_Xan_dh_C"/>
    <property type="match status" value="2"/>
</dbReference>
<evidence type="ECO:0000256" key="2">
    <source>
        <dbReference type="ARBA" id="ARBA00001974"/>
    </source>
</evidence>
<dbReference type="InterPro" id="IPR036683">
    <property type="entry name" value="CO_DH_flav_C_dom_sf"/>
</dbReference>
<protein>
    <submittedName>
        <fullName evidence="18">(African queen) hypothetical protein</fullName>
    </submittedName>
</protein>
<evidence type="ECO:0000256" key="7">
    <source>
        <dbReference type="ARBA" id="ARBA00022630"/>
    </source>
</evidence>
<dbReference type="GO" id="GO:0005777">
    <property type="term" value="C:peroxisome"/>
    <property type="evidence" value="ECO:0007669"/>
    <property type="project" value="UniProtKB-SubCell"/>
</dbReference>
<dbReference type="GO" id="GO:0051537">
    <property type="term" value="F:2 iron, 2 sulfur cluster binding"/>
    <property type="evidence" value="ECO:0007669"/>
    <property type="project" value="UniProtKB-KW"/>
</dbReference>
<dbReference type="InterPro" id="IPR046867">
    <property type="entry name" value="AldOxase/xan_DH_MoCoBD2"/>
</dbReference>
<dbReference type="InterPro" id="IPR016208">
    <property type="entry name" value="Ald_Oxase/xanthine_DH-like"/>
</dbReference>
<evidence type="ECO:0000313" key="19">
    <source>
        <dbReference type="Proteomes" id="UP000789524"/>
    </source>
</evidence>
<dbReference type="Pfam" id="PF03450">
    <property type="entry name" value="CO_deh_flav_C"/>
    <property type="match status" value="2"/>
</dbReference>
<evidence type="ECO:0000256" key="9">
    <source>
        <dbReference type="ARBA" id="ARBA00022723"/>
    </source>
</evidence>
<dbReference type="GO" id="GO:0005506">
    <property type="term" value="F:iron ion binding"/>
    <property type="evidence" value="ECO:0007669"/>
    <property type="project" value="InterPro"/>
</dbReference>
<evidence type="ECO:0000256" key="3">
    <source>
        <dbReference type="ARBA" id="ARBA00004275"/>
    </source>
</evidence>
<evidence type="ECO:0000256" key="14">
    <source>
        <dbReference type="ARBA" id="ARBA00023140"/>
    </source>
</evidence>
<dbReference type="InterPro" id="IPR036856">
    <property type="entry name" value="Ald_Oxase/Xan_DH_a/b_sf"/>
</dbReference>
<comment type="subunit">
    <text evidence="5">Homodimer.</text>
</comment>
<dbReference type="PANTHER" id="PTHR11908">
    <property type="entry name" value="XANTHINE DEHYDROGENASE"/>
    <property type="match status" value="1"/>
</dbReference>
<keyword evidence="14" id="KW-0576">Peroxisome</keyword>
<dbReference type="CDD" id="cd00207">
    <property type="entry name" value="fer2"/>
    <property type="match status" value="1"/>
</dbReference>
<organism evidence="18 19">
    <name type="scientific">Danaus chrysippus</name>
    <name type="common">African queen</name>
    <dbReference type="NCBI Taxonomy" id="151541"/>
    <lineage>
        <taxon>Eukaryota</taxon>
        <taxon>Metazoa</taxon>
        <taxon>Ecdysozoa</taxon>
        <taxon>Arthropoda</taxon>
        <taxon>Hexapoda</taxon>
        <taxon>Insecta</taxon>
        <taxon>Pterygota</taxon>
        <taxon>Neoptera</taxon>
        <taxon>Endopterygota</taxon>
        <taxon>Lepidoptera</taxon>
        <taxon>Glossata</taxon>
        <taxon>Ditrysia</taxon>
        <taxon>Papilionoidea</taxon>
        <taxon>Nymphalidae</taxon>
        <taxon>Danainae</taxon>
        <taxon>Danaini</taxon>
        <taxon>Danaina</taxon>
        <taxon>Danaus</taxon>
        <taxon>Anosia</taxon>
    </lineage>
</organism>
<keyword evidence="12" id="KW-0408">Iron</keyword>
<keyword evidence="11" id="KW-0560">Oxidoreductase</keyword>
<dbReference type="Gene3D" id="1.10.150.120">
    <property type="entry name" value="[2Fe-2S]-binding domain"/>
    <property type="match status" value="2"/>
</dbReference>
<feature type="domain" description="FAD-binding PCMH-type" evidence="17">
    <location>
        <begin position="214"/>
        <end position="396"/>
    </location>
</feature>
<evidence type="ECO:0000313" key="18">
    <source>
        <dbReference type="EMBL" id="CAG9583086.1"/>
    </source>
</evidence>
<evidence type="ECO:0000256" key="13">
    <source>
        <dbReference type="ARBA" id="ARBA00023014"/>
    </source>
</evidence>
<dbReference type="SUPFAM" id="SSF56003">
    <property type="entry name" value="Molybdenum cofactor-binding domain"/>
    <property type="match status" value="2"/>
</dbReference>
<dbReference type="SUPFAM" id="SSF47741">
    <property type="entry name" value="CO dehydrogenase ISP C-domain like"/>
    <property type="match status" value="2"/>
</dbReference>
<dbReference type="SUPFAM" id="SSF54292">
    <property type="entry name" value="2Fe-2S ferredoxin-like"/>
    <property type="match status" value="2"/>
</dbReference>
<dbReference type="InterPro" id="IPR037165">
    <property type="entry name" value="AldOxase/xan_DH_Mopterin-bd_sf"/>
</dbReference>
<feature type="domain" description="FAD-binding PCMH-type" evidence="17">
    <location>
        <begin position="1445"/>
        <end position="1641"/>
    </location>
</feature>
<dbReference type="InterPro" id="IPR036010">
    <property type="entry name" value="2Fe-2S_ferredoxin-like_sf"/>
</dbReference>
<evidence type="ECO:0000259" key="17">
    <source>
        <dbReference type="PROSITE" id="PS51387"/>
    </source>
</evidence>
<reference evidence="18" key="1">
    <citation type="submission" date="2021-09" db="EMBL/GenBank/DDBJ databases">
        <authorList>
            <person name="Martin H S."/>
        </authorList>
    </citation>
    <scope>NUCLEOTIDE SEQUENCE</scope>
</reference>
<feature type="domain" description="2Fe-2S ferredoxin-type" evidence="16">
    <location>
        <begin position="2"/>
        <end position="90"/>
    </location>
</feature>
<dbReference type="InterPro" id="IPR001041">
    <property type="entry name" value="2Fe-2S_ferredoxin-type"/>
</dbReference>
<dbReference type="InterPro" id="IPR016166">
    <property type="entry name" value="FAD-bd_PCMH"/>
</dbReference>
<dbReference type="Gene3D" id="3.30.465.10">
    <property type="match status" value="2"/>
</dbReference>
<evidence type="ECO:0000259" key="16">
    <source>
        <dbReference type="PROSITE" id="PS51085"/>
    </source>
</evidence>
<dbReference type="PROSITE" id="PS51085">
    <property type="entry name" value="2FE2S_FER_2"/>
    <property type="match status" value="1"/>
</dbReference>
<evidence type="ECO:0000256" key="6">
    <source>
        <dbReference type="ARBA" id="ARBA00022505"/>
    </source>
</evidence>
<keyword evidence="9" id="KW-0479">Metal-binding</keyword>
<comment type="similarity">
    <text evidence="4">Belongs to the xanthine dehydrogenase family.</text>
</comment>
<dbReference type="InterPro" id="IPR000674">
    <property type="entry name" value="Ald_Oxase/Xan_DH_a/b"/>
</dbReference>
<dbReference type="EMBL" id="CAKASE010000081">
    <property type="protein sequence ID" value="CAG9583086.1"/>
    <property type="molecule type" value="Genomic_DNA"/>
</dbReference>
<evidence type="ECO:0000256" key="10">
    <source>
        <dbReference type="ARBA" id="ARBA00022827"/>
    </source>
</evidence>
<dbReference type="InterPro" id="IPR016169">
    <property type="entry name" value="FAD-bd_PCMH_sub2"/>
</dbReference>
<dbReference type="Gene3D" id="3.90.1170.50">
    <property type="entry name" value="Aldehyde oxidase/xanthine dehydrogenase, a/b hammerhead"/>
    <property type="match status" value="2"/>
</dbReference>
<accession>A0A8J2VWJ0</accession>
<dbReference type="Pfam" id="PF20256">
    <property type="entry name" value="MoCoBD_2"/>
    <property type="match status" value="2"/>
</dbReference>
<dbReference type="FunFam" id="3.30.365.10:FF:000001">
    <property type="entry name" value="Xanthine dehydrogenase oxidase"/>
    <property type="match status" value="2"/>
</dbReference>
<evidence type="ECO:0000256" key="5">
    <source>
        <dbReference type="ARBA" id="ARBA00011738"/>
    </source>
</evidence>
<gene>
    <name evidence="18" type="ORF">DCHRY22_LOCUS14550</name>
</gene>
<dbReference type="Pfam" id="PF00941">
    <property type="entry name" value="FAD_binding_5"/>
    <property type="match status" value="2"/>
</dbReference>
<dbReference type="InterPro" id="IPR008274">
    <property type="entry name" value="AldOxase/xan_DH_MoCoBD1"/>
</dbReference>
<dbReference type="GO" id="GO:0071949">
    <property type="term" value="F:FAD binding"/>
    <property type="evidence" value="ECO:0007669"/>
    <property type="project" value="InterPro"/>
</dbReference>
<comment type="subcellular location">
    <subcellularLocation>
        <location evidence="3">Peroxisome</location>
    </subcellularLocation>
</comment>
<keyword evidence="19" id="KW-1185">Reference proteome</keyword>
<dbReference type="InterPro" id="IPR002888">
    <property type="entry name" value="2Fe-2S-bd"/>
</dbReference>
<evidence type="ECO:0000256" key="11">
    <source>
        <dbReference type="ARBA" id="ARBA00023002"/>
    </source>
</evidence>
<dbReference type="OrthoDB" id="8300278at2759"/>
<keyword evidence="6" id="KW-0500">Molybdenum</keyword>
<dbReference type="Pfam" id="PF02738">
    <property type="entry name" value="MoCoBD_1"/>
    <property type="match status" value="2"/>
</dbReference>
<dbReference type="FunFam" id="3.90.1170.50:FF:000003">
    <property type="entry name" value="Aldehyde oxidase"/>
    <property type="match status" value="2"/>
</dbReference>
<comment type="caution">
    <text evidence="18">The sequence shown here is derived from an EMBL/GenBank/DDBJ whole genome shotgun (WGS) entry which is preliminary data.</text>
</comment>
<dbReference type="PROSITE" id="PS51387">
    <property type="entry name" value="FAD_PCMH"/>
    <property type="match status" value="2"/>
</dbReference>
<comment type="cofactor">
    <cofactor evidence="2">
        <name>FAD</name>
        <dbReference type="ChEBI" id="CHEBI:57692"/>
    </cofactor>
</comment>
<dbReference type="InterPro" id="IPR006058">
    <property type="entry name" value="2Fe2S_fd_BS"/>
</dbReference>
<dbReference type="Gene3D" id="3.30.365.10">
    <property type="entry name" value="Aldehyde oxidase/xanthine dehydrogenase, molybdopterin binding domain"/>
    <property type="match status" value="8"/>
</dbReference>
<dbReference type="Pfam" id="PF01799">
    <property type="entry name" value="Fer2_2"/>
    <property type="match status" value="2"/>
</dbReference>
<dbReference type="SMART" id="SM01008">
    <property type="entry name" value="Ald_Xan_dh_C"/>
    <property type="match status" value="2"/>
</dbReference>
<comment type="cofactor">
    <cofactor evidence="15">
        <name>[2Fe-2S] cluster</name>
        <dbReference type="ChEBI" id="CHEBI:190135"/>
    </cofactor>
</comment>
<keyword evidence="8" id="KW-0001">2Fe-2S</keyword>
<evidence type="ECO:0000256" key="4">
    <source>
        <dbReference type="ARBA" id="ARBA00006849"/>
    </source>
</evidence>
<dbReference type="PANTHER" id="PTHR11908:SF132">
    <property type="entry name" value="ALDEHYDE OXIDASE 1-RELATED"/>
    <property type="match status" value="1"/>
</dbReference>
<dbReference type="SUPFAM" id="SSF56176">
    <property type="entry name" value="FAD-binding/transporter-associated domain-like"/>
    <property type="match status" value="2"/>
</dbReference>
<sequence length="2497" mass="277394">MSCVEFTINGKQCSVSGSIPIDTTLFAFLRYTLGLPGTKAMCYQGVCGVCIVNVTAKRPTSGTVETFSVNSCLVLVLSCHGWDITTIEAVGNRLDGYSEEQKRIAAFNGTQCGYCTPGWVMQLHSLKDKNLSMLELENSFGSNTCRCTGFRPILDTIKSFASNPTPELCKAVKDIEDLSVCMKDKAKICRQKCSSLSSESDWSVVSDVKNEMIIIHYDNKIFYKVFEIDQIFHLFSNYSNEHYMLIDGNTGKAVIENFEYPPILIDISNVVSLKQHSIDQNLILGANISIEDCITLFKNIAAEREEFHYLDVFAKHLDLVAHIPVREIGSVAGNVMLKHMMRSYQSDVFLLLESVGTIVNIRSVSGAQSSLKMEEFLEFDMNGKLIVNFELPPLGANHIIRSYKIMPRNQNALAIVNAVFNIKLNFGTNKIEKAIIVYGNISGRFIHATQTEKYLQGKNIYSNETIQNAINILNREVKPDNDPSKPSPQARRKLAVGLFYKFILSITPANLTNPRFHSGGLNLTRPVSRGEQHFQTDSSLFPLNQPVDKLEAIIQASGEAQYVNDIPTMPNEVFGAFVLSTVHNGDVDVIDASDALEKNGVIALFTAKDIPGKNSFIYPGYQLQTEDEEILADKNIKYYGQPIAIIVADSQDLAVRAAKWVKVTYKNVKSIPPVLTINQAKKDSTRVVTGDVLTPKGKGENVTKVIKGTYEIGGQYHYYMETLSCLVVPVDKGLEVHDSSQWIDLTQSAISRSLCIPESKVLVMVRRLGGGFGGKISRNVQVACASALVAHKLDLPCRFILPFETNITIAGGRLPTQCNYEVGVDDEGKIQYLKADINEDCGCSQNENILSYTLGGFGICYNRDFYDIKTFYVRTDTSSNTFARAPGTMEGISSMENIMEHIAYELHKDPTDVRLANMTDKDLPILIEKLKTMADYKNREENIKLFNKTNRWIKRGITLNLMLFPVEYYGNYSALVSIYRGDGTVTITSGGIEMGQGLNTKAAQVCAYTLGIPLEKVSVISNYSFVCNNEVFTGSSIASESVCYAIIKACEIIQGRLKPLKDELKNASWLELIQEAAKREIDLSSKYMMTDMEPDLKGYSAYAVVALEVEMDVLTGSFQILRQDILEDVGLSANPKIDVGQVEGAFIQGCSYFTKEKFIYDKTTGKLLNSDALHYEVSLAKDIAIDTRTYFRYNSKNPKGVLGSKSVGEMGICTAHSIIYALRKCIVDSRKDSGYDVSKWINVVSGSIPIDTTLFAFLRYTLGLPGTKAMCYQGVCGVCIVNVTAKRPTTGTVETFSVNSCLVLVLSCHGWDITTIEAVGNRLDGYSEEQKRIAAFNGTQCGYCTPGWVMQLHSLKDKNLSMLELENSFGSNTCRCTGFRPILDTVKSFASNATPELCKAVKDIEDLSVCTKDKAKFCRQKCSSFSSDSDWSVVSDLTNANEIIVIHYDHKIFYKVFEIDQIFHLFRNYSSAHYMLIDGNTGKAVIKNFEYPPILIDISNVVALKQHSIDQNLILGANISLEDCMILFRNIAAEREEFHYLDVFAKHLDLVAHIPVREIGSVAGNVMLKHRMRSYQSDVFLLLESVGTIVNIHCVSGIQFSLTMQEFLEFDMNGKLIVNFVLPPLGGNHIIRSYKIMPRNQNALAIVNAVFNIKLNFGTNIIEKAIIVYGNISGQFIHAMHTEYYLQRKNIYSNETIQNAINILNTEVIPDDDPSKPSPQARRKLAVGLFYKFILSITPANLTNPRFHSGGLHLTRPVSRGEQHFQTDSSLFPLNQPVDKLEAIIQASGEAQYVNDIPTMPNEVFGAFVLSTVHNGDVDVIDASDALAKNGVIALFTAKDIPGKNSFIFPGYQLQTEDEEILADINIKFYGQPIAIIVADTQDLAVRAAKWVKVTYKNVKNIPPVLTLNQATKDSTRVVAGNFIAPIGKGENVTKVIKGTYEIGGQYHYYMETLSCLVVPVDKGLEVYDSSQWIDLTQTAISQSLLIPVNKVLVMVRRLGGAFGGKISRNVQVACAAALVAHKLDLPCRFILPFETNITMAGGRLPAQCIYEVGVNDEGIIQYLKAVINEDCGCSQNENILIYTVEGFGSCYNRAFYDLKTFNVRTDTPSNTLMRAPGTLEGIASMENIIEHIAYELHKDPTDVRLVNMIDKDLPILIEKLKIIADYKNREENIKIFNQNNRWIKRGISLNIMLFPVEYYGNYSALVSIYRGDGTVTITSGGIEMGQGLNTKAAQVCAYTLGIPLEKVSVVPSYSFVCNNEVFTGSSIASESVCYAIIKACEIIQGRLKPLKDELKNASWLELIQEAAKREIDLSAKFMMTDMEPDLRNYSAYAVVALEVEMDVLTGSFEILRQDLLEDVGLSTNPKIDVGQVEGAFIQGCSYFTKEKLIYDKTTGKLLNNDALHYEVSLAKDIAIDTRTYFRYNSKNPVGVLGSKSVGEMGICVSHSIIYALRKCIVESRKDSGYDVSKWMNVDIPLTTESILTALDVNPSEFILS</sequence>
<proteinExistence type="inferred from homology"/>
<dbReference type="SUPFAM" id="SSF54665">
    <property type="entry name" value="CO dehydrogenase molybdoprotein N-domain-like"/>
    <property type="match status" value="2"/>
</dbReference>
<dbReference type="Gene3D" id="3.30.390.50">
    <property type="entry name" value="CO dehydrogenase flavoprotein, C-terminal domain"/>
    <property type="match status" value="2"/>
</dbReference>